<organism evidence="5 6">
    <name type="scientific">Enteroscipio rubneri</name>
    <dbReference type="NCBI Taxonomy" id="2070686"/>
    <lineage>
        <taxon>Bacteria</taxon>
        <taxon>Bacillati</taxon>
        <taxon>Actinomycetota</taxon>
        <taxon>Coriobacteriia</taxon>
        <taxon>Eggerthellales</taxon>
        <taxon>Eggerthellaceae</taxon>
        <taxon>Enteroscipio</taxon>
    </lineage>
</organism>
<evidence type="ECO:0000313" key="6">
    <source>
        <dbReference type="Proteomes" id="UP000236197"/>
    </source>
</evidence>
<evidence type="ECO:0000256" key="3">
    <source>
        <dbReference type="ARBA" id="ARBA00023163"/>
    </source>
</evidence>
<dbReference type="GO" id="GO:0003700">
    <property type="term" value="F:DNA-binding transcription factor activity"/>
    <property type="evidence" value="ECO:0007669"/>
    <property type="project" value="TreeGrafter"/>
</dbReference>
<comment type="caution">
    <text evidence="5">The sequence shown here is derived from an EMBL/GenBank/DDBJ whole genome shotgun (WGS) entry which is preliminary data.</text>
</comment>
<keyword evidence="6" id="KW-1185">Reference proteome</keyword>
<feature type="domain" description="HTH cro/C1-type" evidence="4">
    <location>
        <begin position="14"/>
        <end position="68"/>
    </location>
</feature>
<evidence type="ECO:0000259" key="4">
    <source>
        <dbReference type="PROSITE" id="PS50943"/>
    </source>
</evidence>
<accession>A0A2K2UET7</accession>
<dbReference type="AlphaFoldDB" id="A0A2K2UET7"/>
<dbReference type="SUPFAM" id="SSF47413">
    <property type="entry name" value="lambda repressor-like DNA-binding domains"/>
    <property type="match status" value="1"/>
</dbReference>
<protein>
    <submittedName>
        <fullName evidence="5">XRE family transcriptional regulator</fullName>
    </submittedName>
</protein>
<dbReference type="Proteomes" id="UP000236197">
    <property type="component" value="Unassembled WGS sequence"/>
</dbReference>
<dbReference type="PANTHER" id="PTHR46797">
    <property type="entry name" value="HTH-TYPE TRANSCRIPTIONAL REGULATOR"/>
    <property type="match status" value="1"/>
</dbReference>
<keyword evidence="3" id="KW-0804">Transcription</keyword>
<dbReference type="InterPro" id="IPR001387">
    <property type="entry name" value="Cro/C1-type_HTH"/>
</dbReference>
<dbReference type="GO" id="GO:0005829">
    <property type="term" value="C:cytosol"/>
    <property type="evidence" value="ECO:0007669"/>
    <property type="project" value="TreeGrafter"/>
</dbReference>
<dbReference type="PROSITE" id="PS50943">
    <property type="entry name" value="HTH_CROC1"/>
    <property type="match status" value="1"/>
</dbReference>
<dbReference type="Gene3D" id="1.10.260.40">
    <property type="entry name" value="lambda repressor-like DNA-binding domains"/>
    <property type="match status" value="1"/>
</dbReference>
<dbReference type="EMBL" id="PPEK01000001">
    <property type="protein sequence ID" value="PNV68846.1"/>
    <property type="molecule type" value="Genomic_DNA"/>
</dbReference>
<name>A0A2K2UET7_9ACTN</name>
<proteinExistence type="predicted"/>
<dbReference type="InterPro" id="IPR010982">
    <property type="entry name" value="Lambda_DNA-bd_dom_sf"/>
</dbReference>
<evidence type="ECO:0000313" key="5">
    <source>
        <dbReference type="EMBL" id="PNV68846.1"/>
    </source>
</evidence>
<dbReference type="SMART" id="SM00530">
    <property type="entry name" value="HTH_XRE"/>
    <property type="match status" value="1"/>
</dbReference>
<dbReference type="GO" id="GO:0003677">
    <property type="term" value="F:DNA binding"/>
    <property type="evidence" value="ECO:0007669"/>
    <property type="project" value="UniProtKB-KW"/>
</dbReference>
<evidence type="ECO:0000256" key="2">
    <source>
        <dbReference type="ARBA" id="ARBA00023125"/>
    </source>
</evidence>
<keyword evidence="1" id="KW-0805">Transcription regulation</keyword>
<dbReference type="Pfam" id="PF01381">
    <property type="entry name" value="HTH_3"/>
    <property type="match status" value="1"/>
</dbReference>
<dbReference type="InterPro" id="IPR050807">
    <property type="entry name" value="TransReg_Diox_bact_type"/>
</dbReference>
<gene>
    <name evidence="5" type="ORF">C2L71_02445</name>
</gene>
<dbReference type="RefSeq" id="WP_103264171.1">
    <property type="nucleotide sequence ID" value="NZ_CABMLE010000001.1"/>
</dbReference>
<dbReference type="CDD" id="cd00093">
    <property type="entry name" value="HTH_XRE"/>
    <property type="match status" value="1"/>
</dbReference>
<dbReference type="OrthoDB" id="3197401at2"/>
<dbReference type="PANTHER" id="PTHR46797:SF23">
    <property type="entry name" value="HTH-TYPE TRANSCRIPTIONAL REGULATOR SUTR"/>
    <property type="match status" value="1"/>
</dbReference>
<keyword evidence="2" id="KW-0238">DNA-binding</keyword>
<reference evidence="6" key="1">
    <citation type="submission" date="2018-01" db="EMBL/GenBank/DDBJ databases">
        <title>Rubneribacter badeniensis gen. nov., sp. nov., and Colonibacter rubneri, gen. nov., sp. nov., WGS of new members of the Eggerthellaceae.</title>
        <authorList>
            <person name="Danylec N."/>
            <person name="Stoll D.A."/>
            <person name="Doetsch A."/>
            <person name="Kulling S.E."/>
            <person name="Huch M."/>
        </authorList>
    </citation>
    <scope>NUCLEOTIDE SEQUENCE [LARGE SCALE GENOMIC DNA]</scope>
    <source>
        <strain evidence="6">ResAG-96</strain>
    </source>
</reference>
<sequence>MENTSLKTQLGDNIARLRVEAGITQCSFALMVGVSRQYLIDIENGRANPTVDMLERIAGGLDTPVGKLFQGV</sequence>
<evidence type="ECO:0000256" key="1">
    <source>
        <dbReference type="ARBA" id="ARBA00023015"/>
    </source>
</evidence>